<evidence type="ECO:0000256" key="1">
    <source>
        <dbReference type="ARBA" id="ARBA00002843"/>
    </source>
</evidence>
<dbReference type="Pfam" id="PF00696">
    <property type="entry name" value="AA_kinase"/>
    <property type="match status" value="1"/>
</dbReference>
<sequence>MARLNGGYAESPHAAPVVQKYGGSSLTTLDQVRSVAERTAVRHRTGTRVVLVVSARGNSTDDLLALAREVGAATPGREVDQLLGTGESASSALLALAVQSAGVPALSLTGEQTGILASGAHGRGTIVAVDTEPITRVLDSGAVAVVAGFQGVNERRDIITLGRGGSDTTAVAIAAELGADHCEIHTDVQGVYTADPRLVPEASRIPRIDVDVMAEMSLAGAKVLHSRAVELAAAHAVDIHVLHNQRPGPGTFVAARNDTRRDMLESSGLVTSVMADRQVARIDLRLADKDATAQLFDFFARKSVLADMTTLHDVDGGVHVSATVGSADVEAVRSYAQSSLDAARVEVGDDIAKISLVGQALLSSPECAARALRRLRRSGISANAVSTSQLRISITVPAAEATRATRLLHREFELDSRNTDHGSPSPVPV</sequence>
<comment type="similarity">
    <text evidence="5 16">Belongs to the aspartokinase family.</text>
</comment>
<evidence type="ECO:0000256" key="6">
    <source>
        <dbReference type="ARBA" id="ARBA00013059"/>
    </source>
</evidence>
<keyword evidence="14" id="KW-0457">Lysine biosynthesis</keyword>
<dbReference type="InterPro" id="IPR005260">
    <property type="entry name" value="Asp_kin_monofn"/>
</dbReference>
<feature type="domain" description="Aspartokinase ACT" evidence="19">
    <location>
        <begin position="354"/>
        <end position="412"/>
    </location>
</feature>
<dbReference type="NCBIfam" id="NF005155">
    <property type="entry name" value="PRK06635.1-4"/>
    <property type="match status" value="1"/>
</dbReference>
<evidence type="ECO:0000256" key="16">
    <source>
        <dbReference type="RuleBase" id="RU003448"/>
    </source>
</evidence>
<organism evidence="20 21">
    <name type="scientific">Nocardiopsis rhodophaea</name>
    <dbReference type="NCBI Taxonomy" id="280238"/>
    <lineage>
        <taxon>Bacteria</taxon>
        <taxon>Bacillati</taxon>
        <taxon>Actinomycetota</taxon>
        <taxon>Actinomycetes</taxon>
        <taxon>Streptosporangiales</taxon>
        <taxon>Nocardiopsidaceae</taxon>
        <taxon>Nocardiopsis</taxon>
    </lineage>
</organism>
<evidence type="ECO:0000256" key="4">
    <source>
        <dbReference type="ARBA" id="ARBA00005139"/>
    </source>
</evidence>
<comment type="pathway">
    <text evidence="3 17">Amino-acid biosynthesis; L-methionine biosynthesis via de novo pathway; L-homoserine from L-aspartate: step 1/3.</text>
</comment>
<dbReference type="SUPFAM" id="SSF53633">
    <property type="entry name" value="Carbamate kinase-like"/>
    <property type="match status" value="1"/>
</dbReference>
<comment type="catalytic activity">
    <reaction evidence="15 16">
        <text>L-aspartate + ATP = 4-phospho-L-aspartate + ADP</text>
        <dbReference type="Rhea" id="RHEA:23776"/>
        <dbReference type="ChEBI" id="CHEBI:29991"/>
        <dbReference type="ChEBI" id="CHEBI:30616"/>
        <dbReference type="ChEBI" id="CHEBI:57535"/>
        <dbReference type="ChEBI" id="CHEBI:456216"/>
        <dbReference type="EC" id="2.7.2.4"/>
    </reaction>
</comment>
<evidence type="ECO:0000259" key="18">
    <source>
        <dbReference type="Pfam" id="PF00696"/>
    </source>
</evidence>
<dbReference type="Pfam" id="PF22468">
    <property type="entry name" value="ACT_9"/>
    <property type="match status" value="1"/>
</dbReference>
<dbReference type="InterPro" id="IPR001341">
    <property type="entry name" value="Asp_kinase"/>
</dbReference>
<keyword evidence="12" id="KW-0067">ATP-binding</keyword>
<comment type="pathway">
    <text evidence="2 17">Amino-acid biosynthesis; L-lysine biosynthesis via DAP pathway; (S)-tetrahydrodipicolinate from L-aspartate: step 1/4.</text>
</comment>
<dbReference type="Proteomes" id="UP001501585">
    <property type="component" value="Unassembled WGS sequence"/>
</dbReference>
<reference evidence="20 21" key="1">
    <citation type="journal article" date="2019" name="Int. J. Syst. Evol. Microbiol.">
        <title>The Global Catalogue of Microorganisms (GCM) 10K type strain sequencing project: providing services to taxonomists for standard genome sequencing and annotation.</title>
        <authorList>
            <consortium name="The Broad Institute Genomics Platform"/>
            <consortium name="The Broad Institute Genome Sequencing Center for Infectious Disease"/>
            <person name="Wu L."/>
            <person name="Ma J."/>
        </authorList>
    </citation>
    <scope>NUCLEOTIDE SEQUENCE [LARGE SCALE GENOMIC DNA]</scope>
    <source>
        <strain evidence="20 21">JCM 15313</strain>
    </source>
</reference>
<dbReference type="SUPFAM" id="SSF55021">
    <property type="entry name" value="ACT-like"/>
    <property type="match status" value="1"/>
</dbReference>
<dbReference type="Gene3D" id="3.40.1160.10">
    <property type="entry name" value="Acetylglutamate kinase-like"/>
    <property type="match status" value="1"/>
</dbReference>
<evidence type="ECO:0000256" key="9">
    <source>
        <dbReference type="ARBA" id="ARBA00022679"/>
    </source>
</evidence>
<dbReference type="GO" id="GO:0016301">
    <property type="term" value="F:kinase activity"/>
    <property type="evidence" value="ECO:0007669"/>
    <property type="project" value="UniProtKB-KW"/>
</dbReference>
<dbReference type="EMBL" id="BAAAPC010000023">
    <property type="protein sequence ID" value="GAA2011436.1"/>
    <property type="molecule type" value="Genomic_DNA"/>
</dbReference>
<feature type="domain" description="Aspartate/glutamate/uridylate kinase" evidence="18">
    <location>
        <begin position="17"/>
        <end position="242"/>
    </location>
</feature>
<dbReference type="NCBIfam" id="TIGR00657">
    <property type="entry name" value="asp_kinases"/>
    <property type="match status" value="1"/>
</dbReference>
<evidence type="ECO:0000256" key="8">
    <source>
        <dbReference type="ARBA" id="ARBA00022605"/>
    </source>
</evidence>
<comment type="pathway">
    <text evidence="4 17">Amino-acid biosynthesis; L-threonine biosynthesis; L-threonine from L-aspartate: step 1/5.</text>
</comment>
<keyword evidence="9 16" id="KW-0808">Transferase</keyword>
<evidence type="ECO:0000256" key="13">
    <source>
        <dbReference type="ARBA" id="ARBA00022915"/>
    </source>
</evidence>
<dbReference type="NCBIfam" id="NF005154">
    <property type="entry name" value="PRK06635.1-2"/>
    <property type="match status" value="1"/>
</dbReference>
<evidence type="ECO:0000256" key="17">
    <source>
        <dbReference type="RuleBase" id="RU004249"/>
    </source>
</evidence>
<keyword evidence="13" id="KW-0220">Diaminopimelate biosynthesis</keyword>
<dbReference type="InterPro" id="IPR036393">
    <property type="entry name" value="AceGlu_kinase-like_sf"/>
</dbReference>
<dbReference type="InterPro" id="IPR018042">
    <property type="entry name" value="Aspartate_kinase_CS"/>
</dbReference>
<evidence type="ECO:0000256" key="14">
    <source>
        <dbReference type="ARBA" id="ARBA00023154"/>
    </source>
</evidence>
<dbReference type="PANTHER" id="PTHR21499:SF3">
    <property type="entry name" value="ASPARTOKINASE"/>
    <property type="match status" value="1"/>
</dbReference>
<evidence type="ECO:0000256" key="11">
    <source>
        <dbReference type="ARBA" id="ARBA00022777"/>
    </source>
</evidence>
<dbReference type="PANTHER" id="PTHR21499">
    <property type="entry name" value="ASPARTATE KINASE"/>
    <property type="match status" value="1"/>
</dbReference>
<accession>A0ABN2TJG8</accession>
<evidence type="ECO:0000256" key="5">
    <source>
        <dbReference type="ARBA" id="ARBA00010122"/>
    </source>
</evidence>
<gene>
    <name evidence="20" type="ORF">GCM10009799_44600</name>
</gene>
<dbReference type="Gene3D" id="3.30.2130.10">
    <property type="entry name" value="VC0802-like"/>
    <property type="match status" value="1"/>
</dbReference>
<dbReference type="EC" id="2.7.2.4" evidence="6 16"/>
<dbReference type="RefSeq" id="WP_344165015.1">
    <property type="nucleotide sequence ID" value="NZ_BAAAPC010000023.1"/>
</dbReference>
<evidence type="ECO:0000256" key="3">
    <source>
        <dbReference type="ARBA" id="ARBA00004986"/>
    </source>
</evidence>
<comment type="function">
    <text evidence="1">Catalyzes the phosphorylation of the beta-carboxyl group of aspartic acid with ATP to yield 4-phospho-L-aspartate, which is involved in the branched biosynthetic pathway leading to the biosynthesis of amino acids lysine, threonine, isoleucine and methionine.</text>
</comment>
<evidence type="ECO:0000256" key="7">
    <source>
        <dbReference type="ARBA" id="ARBA00016273"/>
    </source>
</evidence>
<comment type="caution">
    <text evidence="20">The sequence shown here is derived from an EMBL/GenBank/DDBJ whole genome shotgun (WGS) entry which is preliminary data.</text>
</comment>
<keyword evidence="10" id="KW-0547">Nucleotide-binding</keyword>
<name>A0ABN2TJG8_9ACTN</name>
<dbReference type="PIRSF" id="PIRSF000726">
    <property type="entry name" value="Asp_kin"/>
    <property type="match status" value="1"/>
</dbReference>
<protein>
    <recommendedName>
        <fullName evidence="7 16">Aspartokinase</fullName>
        <ecNumber evidence="6 16">2.7.2.4</ecNumber>
    </recommendedName>
</protein>
<keyword evidence="8 17" id="KW-0028">Amino-acid biosynthesis</keyword>
<evidence type="ECO:0000256" key="15">
    <source>
        <dbReference type="ARBA" id="ARBA00047872"/>
    </source>
</evidence>
<keyword evidence="21" id="KW-1185">Reference proteome</keyword>
<proteinExistence type="inferred from homology"/>
<evidence type="ECO:0000313" key="21">
    <source>
        <dbReference type="Proteomes" id="UP001501585"/>
    </source>
</evidence>
<evidence type="ECO:0000259" key="19">
    <source>
        <dbReference type="Pfam" id="PF22468"/>
    </source>
</evidence>
<dbReference type="InterPro" id="IPR045865">
    <property type="entry name" value="ACT-like_dom_sf"/>
</dbReference>
<dbReference type="PROSITE" id="PS00324">
    <property type="entry name" value="ASPARTOKINASE"/>
    <property type="match status" value="1"/>
</dbReference>
<evidence type="ECO:0000313" key="20">
    <source>
        <dbReference type="EMBL" id="GAA2011436.1"/>
    </source>
</evidence>
<dbReference type="InterPro" id="IPR001048">
    <property type="entry name" value="Asp/Glu/Uridylate_kinase"/>
</dbReference>
<evidence type="ECO:0000256" key="2">
    <source>
        <dbReference type="ARBA" id="ARBA00004766"/>
    </source>
</evidence>
<evidence type="ECO:0000256" key="12">
    <source>
        <dbReference type="ARBA" id="ARBA00022840"/>
    </source>
</evidence>
<evidence type="ECO:0000256" key="10">
    <source>
        <dbReference type="ARBA" id="ARBA00022741"/>
    </source>
</evidence>
<keyword evidence="11 16" id="KW-0418">Kinase</keyword>
<dbReference type="InterPro" id="IPR054352">
    <property type="entry name" value="ACT_Aspartokinase"/>
</dbReference>